<dbReference type="SMART" id="SM00028">
    <property type="entry name" value="TPR"/>
    <property type="match status" value="6"/>
</dbReference>
<dbReference type="SUPFAM" id="SSF48452">
    <property type="entry name" value="TPR-like"/>
    <property type="match status" value="3"/>
</dbReference>
<dbReference type="EMBL" id="CAADRM010000119">
    <property type="protein sequence ID" value="VFU16395.1"/>
    <property type="molecule type" value="Genomic_DNA"/>
</dbReference>
<dbReference type="InterPro" id="IPR019734">
    <property type="entry name" value="TPR_rpt"/>
</dbReference>
<proteinExistence type="predicted"/>
<dbReference type="Pfam" id="PF00515">
    <property type="entry name" value="TPR_1"/>
    <property type="match status" value="1"/>
</dbReference>
<accession>A0A485M5I2</accession>
<keyword evidence="3" id="KW-1133">Transmembrane helix</keyword>
<keyword evidence="3" id="KW-0472">Membrane</keyword>
<dbReference type="PROSITE" id="PS50005">
    <property type="entry name" value="TPR"/>
    <property type="match status" value="3"/>
</dbReference>
<keyword evidence="2" id="KW-0802">TPR repeat</keyword>
<evidence type="ECO:0000256" key="3">
    <source>
        <dbReference type="SAM" id="Phobius"/>
    </source>
</evidence>
<evidence type="ECO:0000256" key="1">
    <source>
        <dbReference type="ARBA" id="ARBA00022737"/>
    </source>
</evidence>
<organism evidence="4">
    <name type="scientific">anaerobic digester metagenome</name>
    <dbReference type="NCBI Taxonomy" id="1263854"/>
    <lineage>
        <taxon>unclassified sequences</taxon>
        <taxon>metagenomes</taxon>
        <taxon>ecological metagenomes</taxon>
    </lineage>
</organism>
<feature type="transmembrane region" description="Helical" evidence="3">
    <location>
        <begin position="7"/>
        <end position="28"/>
    </location>
</feature>
<dbReference type="AlphaFoldDB" id="A0A485M5I2"/>
<reference evidence="4" key="1">
    <citation type="submission" date="2019-03" db="EMBL/GenBank/DDBJ databases">
        <authorList>
            <person name="Hao L."/>
        </authorList>
    </citation>
    <scope>NUCLEOTIDE SEQUENCE</scope>
</reference>
<evidence type="ECO:0000256" key="2">
    <source>
        <dbReference type="ARBA" id="ARBA00022803"/>
    </source>
</evidence>
<protein>
    <submittedName>
        <fullName evidence="4">Photosystem I assembly protein Ycf3</fullName>
    </submittedName>
</protein>
<dbReference type="InterPro" id="IPR051012">
    <property type="entry name" value="CellSynth/LPSAsmb/PSIAsmb"/>
</dbReference>
<dbReference type="InterPro" id="IPR011990">
    <property type="entry name" value="TPR-like_helical_dom_sf"/>
</dbReference>
<dbReference type="PANTHER" id="PTHR45586">
    <property type="entry name" value="TPR REPEAT-CONTAINING PROTEIN PA4667"/>
    <property type="match status" value="1"/>
</dbReference>
<dbReference type="Gene3D" id="1.25.40.10">
    <property type="entry name" value="Tetratricopeptide repeat domain"/>
    <property type="match status" value="3"/>
</dbReference>
<keyword evidence="1" id="KW-0677">Repeat</keyword>
<evidence type="ECO:0000313" key="4">
    <source>
        <dbReference type="EMBL" id="VFU16395.1"/>
    </source>
</evidence>
<gene>
    <name evidence="4" type="ORF">SCFA_540023</name>
</gene>
<sequence>MGKKGSAVFIVILVIAIGFVLFLSVPIGGKIGLVREAMVSFIFRKPPRFISMEVSVDGNPQVIKPGESLLIKGTETVVITKIKANTFFDSYLTADVVGFGNTNDLHEPIETSQIRDQLLAAGLRSVPIDVYYIEYNIARVPLEMELTEQDFLNRLKESKNVDDQIAILKSAHASFPKNREFVAKLDDLLTKKNDYETLAGIYKAMMEADPDDMHAHAQLSRCYTRLGMFREAMAISQKIVDKGRADSNTYRRMAYIAGQMGDFDNRVKYLRKALELAPGTDSIIIDLGKTYEQAGRPAEALEIYKSAAGNARDREILIPVIEDALKKKNYKEAASLLKRYVTHYPKDGNAYAQLGMIMGRIGDVDAQVAYYSKAVELSPKDPVLLYNLGASYEKAGKKKSALEAFRKALAIKPGDKDSLLRAAALSLKAKDYQAAYGYYQSLLKVEQSNEYRKGLVSAAVGLKDHDKIIDAAGQYLKHAKDYDAALALAYAYEARAASRTGKQKLEDINAAVEAYQLALKINPKSTKAQERIPELKIESIRLKKGI</sequence>
<dbReference type="PANTHER" id="PTHR45586:SF1">
    <property type="entry name" value="LIPOPOLYSACCHARIDE ASSEMBLY PROTEIN B"/>
    <property type="match status" value="1"/>
</dbReference>
<name>A0A485M5I2_9ZZZZ</name>
<dbReference type="Pfam" id="PF13432">
    <property type="entry name" value="TPR_16"/>
    <property type="match status" value="1"/>
</dbReference>
<dbReference type="PROSITE" id="PS50293">
    <property type="entry name" value="TPR_REGION"/>
    <property type="match status" value="1"/>
</dbReference>
<keyword evidence="3" id="KW-0812">Transmembrane</keyword>
<dbReference type="Pfam" id="PF13181">
    <property type="entry name" value="TPR_8"/>
    <property type="match status" value="2"/>
</dbReference>